<name>A0A1N7GBM7_9GAMM</name>
<reference evidence="2" key="1">
    <citation type="submission" date="2017-01" db="EMBL/GenBank/DDBJ databases">
        <authorList>
            <person name="Varghese N."/>
            <person name="Submissions S."/>
        </authorList>
    </citation>
    <scope>NUCLEOTIDE SEQUENCE [LARGE SCALE GENOMIC DNA]</scope>
    <source>
        <strain evidence="2">DSM 21768</strain>
    </source>
</reference>
<dbReference type="EMBL" id="FTNU01000032">
    <property type="protein sequence ID" value="SIS09987.1"/>
    <property type="molecule type" value="Genomic_DNA"/>
</dbReference>
<organism evidence="1 2">
    <name type="scientific">Moraxella cuniculi DSM 21768</name>
    <dbReference type="NCBI Taxonomy" id="1122245"/>
    <lineage>
        <taxon>Bacteria</taxon>
        <taxon>Pseudomonadati</taxon>
        <taxon>Pseudomonadota</taxon>
        <taxon>Gammaproteobacteria</taxon>
        <taxon>Moraxellales</taxon>
        <taxon>Moraxellaceae</taxon>
        <taxon>Moraxella</taxon>
    </lineage>
</organism>
<proteinExistence type="predicted"/>
<dbReference type="Proteomes" id="UP000187495">
    <property type="component" value="Unassembled WGS sequence"/>
</dbReference>
<protein>
    <submittedName>
        <fullName evidence="1">Uncharacterized protein</fullName>
    </submittedName>
</protein>
<dbReference type="AlphaFoldDB" id="A0A1N7GBM7"/>
<gene>
    <name evidence="1" type="ORF">SAMN02745664_1327</name>
</gene>
<keyword evidence="2" id="KW-1185">Reference proteome</keyword>
<dbReference type="STRING" id="34061.B0189_10945"/>
<dbReference type="RefSeq" id="WP_076556255.1">
    <property type="nucleotide sequence ID" value="NZ_FTNU01000032.1"/>
</dbReference>
<sequence>MNQHKQTSQQITMSRLDLSDLQHDFEILRSTLEQIACLAGIICDDKTDKYRKDTLAQTAWYLAEHWADYADEPIKQIGQMLATEPFAQKGDA</sequence>
<evidence type="ECO:0000313" key="2">
    <source>
        <dbReference type="Proteomes" id="UP000187495"/>
    </source>
</evidence>
<evidence type="ECO:0000313" key="1">
    <source>
        <dbReference type="EMBL" id="SIS09987.1"/>
    </source>
</evidence>
<accession>A0A1N7GBM7</accession>